<reference evidence="3" key="1">
    <citation type="submission" date="2020-11" db="EMBL/GenBank/DDBJ databases">
        <title>Nocardioides sp. nov., isolated from Soil of Cynanchum wilfordii Hemsley rhizosphere.</title>
        <authorList>
            <person name="Lee J.-S."/>
            <person name="Suh M.K."/>
            <person name="Kim J.-S."/>
        </authorList>
    </citation>
    <scope>NUCLEOTIDE SEQUENCE</scope>
    <source>
        <strain evidence="3">KCTC 19275</strain>
    </source>
</reference>
<dbReference type="PANTHER" id="PTHR35526">
    <property type="entry name" value="ANTI-SIGMA-F FACTOR RSBW-RELATED"/>
    <property type="match status" value="1"/>
</dbReference>
<evidence type="ECO:0000313" key="4">
    <source>
        <dbReference type="Proteomes" id="UP000640489"/>
    </source>
</evidence>
<dbReference type="AlphaFoldDB" id="A0A930YML6"/>
<keyword evidence="3" id="KW-0547">Nucleotide-binding</keyword>
<dbReference type="Pfam" id="PF13581">
    <property type="entry name" value="HATPase_c_2"/>
    <property type="match status" value="1"/>
</dbReference>
<protein>
    <submittedName>
        <fullName evidence="3">ATP-binding protein</fullName>
    </submittedName>
</protein>
<comment type="caution">
    <text evidence="3">The sequence shown here is derived from an EMBL/GenBank/DDBJ whole genome shotgun (WGS) entry which is preliminary data.</text>
</comment>
<keyword evidence="3" id="KW-0067">ATP-binding</keyword>
<dbReference type="Gene3D" id="3.30.565.10">
    <property type="entry name" value="Histidine kinase-like ATPase, C-terminal domain"/>
    <property type="match status" value="1"/>
</dbReference>
<evidence type="ECO:0000313" key="3">
    <source>
        <dbReference type="EMBL" id="MBF4765765.1"/>
    </source>
</evidence>
<gene>
    <name evidence="3" type="ORF">ISU07_21750</name>
</gene>
<keyword evidence="4" id="KW-1185">Reference proteome</keyword>
<dbReference type="GO" id="GO:0004674">
    <property type="term" value="F:protein serine/threonine kinase activity"/>
    <property type="evidence" value="ECO:0007669"/>
    <property type="project" value="UniProtKB-KW"/>
</dbReference>
<organism evidence="3 4">
    <name type="scientific">Nocardioides islandensis</name>
    <dbReference type="NCBI Taxonomy" id="433663"/>
    <lineage>
        <taxon>Bacteria</taxon>
        <taxon>Bacillati</taxon>
        <taxon>Actinomycetota</taxon>
        <taxon>Actinomycetes</taxon>
        <taxon>Propionibacteriales</taxon>
        <taxon>Nocardioidaceae</taxon>
        <taxon>Nocardioides</taxon>
    </lineage>
</organism>
<dbReference type="InterPro" id="IPR050267">
    <property type="entry name" value="Anti-sigma-factor_SerPK"/>
</dbReference>
<dbReference type="RefSeq" id="WP_194708946.1">
    <property type="nucleotide sequence ID" value="NZ_JADKPN010000018.1"/>
</dbReference>
<accession>A0A930YML6</accession>
<dbReference type="CDD" id="cd16936">
    <property type="entry name" value="HATPase_RsbW-like"/>
    <property type="match status" value="1"/>
</dbReference>
<keyword evidence="1" id="KW-0418">Kinase</keyword>
<dbReference type="InterPro" id="IPR003594">
    <property type="entry name" value="HATPase_dom"/>
</dbReference>
<evidence type="ECO:0000259" key="2">
    <source>
        <dbReference type="Pfam" id="PF13581"/>
    </source>
</evidence>
<dbReference type="PANTHER" id="PTHR35526:SF3">
    <property type="entry name" value="ANTI-SIGMA-F FACTOR RSBW"/>
    <property type="match status" value="1"/>
</dbReference>
<proteinExistence type="predicted"/>
<keyword evidence="1" id="KW-0808">Transferase</keyword>
<dbReference type="SUPFAM" id="SSF55874">
    <property type="entry name" value="ATPase domain of HSP90 chaperone/DNA topoisomerase II/histidine kinase"/>
    <property type="match status" value="1"/>
</dbReference>
<keyword evidence="1" id="KW-0723">Serine/threonine-protein kinase</keyword>
<sequence>MGDGAVQPRRTVTRRLARDQAAIVDARRMVVEQLRDWGIAEELIDEIALTAHELVANAFVHAVPPVDLRIIHAGSELIVEVDDRSPDRPQRRYSAPDAEHGRGLQVVEALATQWGSRLHPTTKTVWSSHDIPTE</sequence>
<feature type="domain" description="Histidine kinase/HSP90-like ATPase" evidence="2">
    <location>
        <begin position="19"/>
        <end position="125"/>
    </location>
</feature>
<dbReference type="Proteomes" id="UP000640489">
    <property type="component" value="Unassembled WGS sequence"/>
</dbReference>
<dbReference type="EMBL" id="JADKPN010000018">
    <property type="protein sequence ID" value="MBF4765765.1"/>
    <property type="molecule type" value="Genomic_DNA"/>
</dbReference>
<dbReference type="GO" id="GO:0005524">
    <property type="term" value="F:ATP binding"/>
    <property type="evidence" value="ECO:0007669"/>
    <property type="project" value="UniProtKB-KW"/>
</dbReference>
<dbReference type="InterPro" id="IPR036890">
    <property type="entry name" value="HATPase_C_sf"/>
</dbReference>
<name>A0A930YML6_9ACTN</name>
<evidence type="ECO:0000256" key="1">
    <source>
        <dbReference type="ARBA" id="ARBA00022527"/>
    </source>
</evidence>